<dbReference type="EMBL" id="HBET01011366">
    <property type="protein sequence ID" value="CAD8563469.1"/>
    <property type="molecule type" value="Transcribed_RNA"/>
</dbReference>
<dbReference type="Proteomes" id="UP000322899">
    <property type="component" value="Unassembled WGS sequence"/>
</dbReference>
<proteinExistence type="predicted"/>
<reference evidence="7 8" key="1">
    <citation type="submission" date="2019-07" db="EMBL/GenBank/DDBJ databases">
        <title>Genomes of Cafeteria roenbergensis.</title>
        <authorList>
            <person name="Fischer M.G."/>
            <person name="Hackl T."/>
            <person name="Roman M."/>
        </authorList>
    </citation>
    <scope>NUCLEOTIDE SEQUENCE [LARGE SCALE GENOMIC DNA]</scope>
    <source>
        <strain evidence="3 8">BVI</strain>
        <strain evidence="4 10">Cflag</strain>
        <strain evidence="6 7">E4-10P</strain>
        <strain evidence="5 9">RCC970-E3</strain>
    </source>
</reference>
<evidence type="ECO:0000313" key="8">
    <source>
        <dbReference type="Proteomes" id="UP000323011"/>
    </source>
</evidence>
<evidence type="ECO:0000313" key="2">
    <source>
        <dbReference type="EMBL" id="CAD8563469.1"/>
    </source>
</evidence>
<dbReference type="EMBL" id="VLTM01000110">
    <property type="protein sequence ID" value="KAA0151948.1"/>
    <property type="molecule type" value="Genomic_DNA"/>
</dbReference>
<dbReference type="AlphaFoldDB" id="A0A5A8CGM7"/>
<dbReference type="Proteomes" id="UP000323011">
    <property type="component" value="Unassembled WGS sequence"/>
</dbReference>
<gene>
    <name evidence="2" type="ORF">CROE0942_LOCUS7846</name>
    <name evidence="6" type="ORF">FNF27_04859</name>
    <name evidence="5" type="ORF">FNF28_03002</name>
    <name evidence="3" type="ORF">FNF29_05318</name>
    <name evidence="4" type="ORF">FNF31_06709</name>
</gene>
<dbReference type="EMBL" id="VLTN01000035">
    <property type="protein sequence ID" value="KAA0150306.1"/>
    <property type="molecule type" value="Genomic_DNA"/>
</dbReference>
<dbReference type="EMBL" id="VLTO01000030">
    <property type="protein sequence ID" value="KAA0173709.1"/>
    <property type="molecule type" value="Genomic_DNA"/>
</dbReference>
<evidence type="ECO:0000313" key="4">
    <source>
        <dbReference type="EMBL" id="KAA0151948.1"/>
    </source>
</evidence>
<feature type="region of interest" description="Disordered" evidence="1">
    <location>
        <begin position="1"/>
        <end position="57"/>
    </location>
</feature>
<dbReference type="Proteomes" id="UP000325113">
    <property type="component" value="Unassembled WGS sequence"/>
</dbReference>
<sequence length="136" mass="14889">MANADNDGAAERAVKDYASLEGRVSKEALERAGMKRVDTSKRFMGPKDASRTNPTPWRCHDRLSDVSKVVTAPFSHSWAEHSRSWGLLIACARSEHGAEPQDARMGAEAPLPKVNQYRRTDMPAAGAAAPGKQEER</sequence>
<dbReference type="EMBL" id="VLTL01000037">
    <property type="protein sequence ID" value="KAA0166930.1"/>
    <property type="molecule type" value="Genomic_DNA"/>
</dbReference>
<feature type="compositionally biased region" description="Basic and acidic residues" evidence="1">
    <location>
        <begin position="23"/>
        <end position="41"/>
    </location>
</feature>
<evidence type="ECO:0000313" key="5">
    <source>
        <dbReference type="EMBL" id="KAA0166930.1"/>
    </source>
</evidence>
<evidence type="ECO:0000313" key="7">
    <source>
        <dbReference type="Proteomes" id="UP000322899"/>
    </source>
</evidence>
<organism evidence="4 10">
    <name type="scientific">Cafeteria roenbergensis</name>
    <name type="common">Marine flagellate</name>
    <dbReference type="NCBI Taxonomy" id="33653"/>
    <lineage>
        <taxon>Eukaryota</taxon>
        <taxon>Sar</taxon>
        <taxon>Stramenopiles</taxon>
        <taxon>Bigyra</taxon>
        <taxon>Opalozoa</taxon>
        <taxon>Bicosoecida</taxon>
        <taxon>Cafeteriaceae</taxon>
        <taxon>Cafeteria</taxon>
    </lineage>
</organism>
<reference evidence="2" key="2">
    <citation type="submission" date="2021-01" db="EMBL/GenBank/DDBJ databases">
        <authorList>
            <person name="Corre E."/>
            <person name="Pelletier E."/>
            <person name="Niang G."/>
            <person name="Scheremetjew M."/>
            <person name="Finn R."/>
            <person name="Kale V."/>
            <person name="Holt S."/>
            <person name="Cochrane G."/>
            <person name="Meng A."/>
            <person name="Brown T."/>
            <person name="Cohen L."/>
        </authorList>
    </citation>
    <scope>NUCLEOTIDE SEQUENCE</scope>
    <source>
        <strain evidence="2">E4-10</strain>
    </source>
</reference>
<evidence type="ECO:0000313" key="10">
    <source>
        <dbReference type="Proteomes" id="UP000325113"/>
    </source>
</evidence>
<protein>
    <submittedName>
        <fullName evidence="4">Uncharacterized protein</fullName>
    </submittedName>
</protein>
<name>A0A5A8CGM7_CAFRO</name>
<evidence type="ECO:0000313" key="6">
    <source>
        <dbReference type="EMBL" id="KAA0173709.1"/>
    </source>
</evidence>
<evidence type="ECO:0000256" key="1">
    <source>
        <dbReference type="SAM" id="MobiDB-lite"/>
    </source>
</evidence>
<evidence type="ECO:0000313" key="3">
    <source>
        <dbReference type="EMBL" id="KAA0150306.1"/>
    </source>
</evidence>
<dbReference type="Proteomes" id="UP000324907">
    <property type="component" value="Unassembled WGS sequence"/>
</dbReference>
<evidence type="ECO:0000313" key="9">
    <source>
        <dbReference type="Proteomes" id="UP000324907"/>
    </source>
</evidence>
<accession>A0A5A8CGM7</accession>
<keyword evidence="8" id="KW-1185">Reference proteome</keyword>